<keyword evidence="3" id="KW-1133">Transmembrane helix</keyword>
<dbReference type="InterPro" id="IPR007577">
    <property type="entry name" value="GlycoTrfase_DXD_sugar-bd_CS"/>
</dbReference>
<dbReference type="Proteomes" id="UP000256645">
    <property type="component" value="Unassembled WGS sequence"/>
</dbReference>
<dbReference type="Pfam" id="PF04488">
    <property type="entry name" value="Gly_transf_sug"/>
    <property type="match status" value="1"/>
</dbReference>
<feature type="compositionally biased region" description="Low complexity" evidence="2">
    <location>
        <begin position="431"/>
        <end position="457"/>
    </location>
</feature>
<dbReference type="InterPro" id="IPR039367">
    <property type="entry name" value="Och1-like"/>
</dbReference>
<sequence length="525" mass="60022">MVRMHPRHQPLWIAVILFSCGILLMTFYKREELSCMRISPIEAETLAQDSITNNGTLEEEVAAEIPRHIYQTWKNIAVPDTTHVNSWQQKNPDHEYTLLTDHTADDFLQQYYAHRSDILEIYRGLRQRILAADMLRYLIIYALGGIYTDIDTSCSRPINEWLLNHRAQKDFNLVVGVEADVDWDAATLELAGFVDNIQFIQWTVMGKAGHDALNRTIEGIVAKVHEDAGAQNVSISQLEYDQNGILATTGPWMYSRAVRSHIDQTLNRTVPNAEFHDLTEPKIFGDVLVLPVNAWAPESPHSNSGSERTSLLRHWQAGSWRTEFVEAQGRKEQEEAMKKEVEESRRLSEKKMEQVRLNLVEGPGEIAEERRETEDEKRVQLDKGRHRKQTLMTDRLRASKNSTVASGSNNGTKTPKPQEASQPSNQHSQEKTLQQDQDPTQQPQKLQQETTTESSQQPENPMLGDQRQEEKPWSAAEEQQSQETKPGPANEGGKQKTTTEQSREGLQKRSAFHYRTRRSKQGQKP</sequence>
<evidence type="ECO:0008006" key="6">
    <source>
        <dbReference type="Google" id="ProtNLM"/>
    </source>
</evidence>
<dbReference type="EMBL" id="PDLM01000015">
    <property type="protein sequence ID" value="RDW60672.1"/>
    <property type="molecule type" value="Genomic_DNA"/>
</dbReference>
<evidence type="ECO:0000256" key="3">
    <source>
        <dbReference type="SAM" id="Phobius"/>
    </source>
</evidence>
<feature type="compositionally biased region" description="Basic residues" evidence="2">
    <location>
        <begin position="510"/>
        <end position="525"/>
    </location>
</feature>
<feature type="transmembrane region" description="Helical" evidence="3">
    <location>
        <begin position="12"/>
        <end position="28"/>
    </location>
</feature>
<dbReference type="STRING" id="1849047.A0A3D8QFS1"/>
<proteinExistence type="inferred from homology"/>
<dbReference type="PANTHER" id="PTHR31834">
    <property type="entry name" value="INITIATION-SPECIFIC ALPHA-1,6-MANNOSYLTRANSFERASE"/>
    <property type="match status" value="1"/>
</dbReference>
<evidence type="ECO:0000256" key="1">
    <source>
        <dbReference type="ARBA" id="ARBA00009003"/>
    </source>
</evidence>
<feature type="compositionally biased region" description="Basic and acidic residues" evidence="2">
    <location>
        <begin position="367"/>
        <end position="383"/>
    </location>
</feature>
<dbReference type="SUPFAM" id="SSF53448">
    <property type="entry name" value="Nucleotide-diphospho-sugar transferases"/>
    <property type="match status" value="1"/>
</dbReference>
<keyword evidence="3" id="KW-0812">Transmembrane</keyword>
<dbReference type="AlphaFoldDB" id="A0A3D8QFS1"/>
<comment type="similarity">
    <text evidence="1">Belongs to the glycosyltransferase 32 family.</text>
</comment>
<feature type="compositionally biased region" description="Basic and acidic residues" evidence="2">
    <location>
        <begin position="328"/>
        <end position="354"/>
    </location>
</feature>
<evidence type="ECO:0000256" key="2">
    <source>
        <dbReference type="SAM" id="MobiDB-lite"/>
    </source>
</evidence>
<evidence type="ECO:0000313" key="4">
    <source>
        <dbReference type="EMBL" id="RDW60672.1"/>
    </source>
</evidence>
<keyword evidence="3" id="KW-0472">Membrane</keyword>
<dbReference type="Gene3D" id="3.90.550.20">
    <property type="match status" value="1"/>
</dbReference>
<evidence type="ECO:0000313" key="5">
    <source>
        <dbReference type="Proteomes" id="UP000256645"/>
    </source>
</evidence>
<accession>A0A3D8QFS1</accession>
<dbReference type="GO" id="GO:0000009">
    <property type="term" value="F:alpha-1,6-mannosyltransferase activity"/>
    <property type="evidence" value="ECO:0007669"/>
    <property type="project" value="InterPro"/>
</dbReference>
<name>A0A3D8QFS1_9HELO</name>
<dbReference type="PROSITE" id="PS51257">
    <property type="entry name" value="PROKAR_LIPOPROTEIN"/>
    <property type="match status" value="1"/>
</dbReference>
<organism evidence="4 5">
    <name type="scientific">Coleophoma cylindrospora</name>
    <dbReference type="NCBI Taxonomy" id="1849047"/>
    <lineage>
        <taxon>Eukaryota</taxon>
        <taxon>Fungi</taxon>
        <taxon>Dikarya</taxon>
        <taxon>Ascomycota</taxon>
        <taxon>Pezizomycotina</taxon>
        <taxon>Leotiomycetes</taxon>
        <taxon>Helotiales</taxon>
        <taxon>Dermateaceae</taxon>
        <taxon>Coleophoma</taxon>
    </lineage>
</organism>
<keyword evidence="5" id="KW-1185">Reference proteome</keyword>
<reference evidence="4 5" key="1">
    <citation type="journal article" date="2018" name="IMA Fungus">
        <title>IMA Genome-F 9: Draft genome sequence of Annulohypoxylon stygium, Aspergillus mulundensis, Berkeleyomyces basicola (syn. Thielaviopsis basicola), Ceratocystis smalleyi, two Cercospora beticola strains, Coleophoma cylindrospora, Fusarium fracticaudum, Phialophora cf. hyalina, and Morchella septimelata.</title>
        <authorList>
            <person name="Wingfield B.D."/>
            <person name="Bills G.F."/>
            <person name="Dong Y."/>
            <person name="Huang W."/>
            <person name="Nel W.J."/>
            <person name="Swalarsk-Parry B.S."/>
            <person name="Vaghefi N."/>
            <person name="Wilken P.M."/>
            <person name="An Z."/>
            <person name="de Beer Z.W."/>
            <person name="De Vos L."/>
            <person name="Chen L."/>
            <person name="Duong T.A."/>
            <person name="Gao Y."/>
            <person name="Hammerbacher A."/>
            <person name="Kikkert J.R."/>
            <person name="Li Y."/>
            <person name="Li H."/>
            <person name="Li K."/>
            <person name="Li Q."/>
            <person name="Liu X."/>
            <person name="Ma X."/>
            <person name="Naidoo K."/>
            <person name="Pethybridge S.J."/>
            <person name="Sun J."/>
            <person name="Steenkamp E.T."/>
            <person name="van der Nest M.A."/>
            <person name="van Wyk S."/>
            <person name="Wingfield M.J."/>
            <person name="Xiong C."/>
            <person name="Yue Q."/>
            <person name="Zhang X."/>
        </authorList>
    </citation>
    <scope>NUCLEOTIDE SEQUENCE [LARGE SCALE GENOMIC DNA]</scope>
    <source>
        <strain evidence="4 5">BP6252</strain>
    </source>
</reference>
<dbReference type="OrthoDB" id="409543at2759"/>
<gene>
    <name evidence="4" type="ORF">BP6252_12055</name>
</gene>
<dbReference type="GO" id="GO:0000136">
    <property type="term" value="C:mannan polymerase complex"/>
    <property type="evidence" value="ECO:0007669"/>
    <property type="project" value="TreeGrafter"/>
</dbReference>
<feature type="region of interest" description="Disordered" evidence="2">
    <location>
        <begin position="328"/>
        <end position="525"/>
    </location>
</feature>
<feature type="compositionally biased region" description="Polar residues" evidence="2">
    <location>
        <begin position="399"/>
        <end position="427"/>
    </location>
</feature>
<protein>
    <recommendedName>
        <fullName evidence="6">Glycosyltransferase family 32 protein</fullName>
    </recommendedName>
</protein>
<dbReference type="InterPro" id="IPR029044">
    <property type="entry name" value="Nucleotide-diphossugar_trans"/>
</dbReference>
<dbReference type="GO" id="GO:0006487">
    <property type="term" value="P:protein N-linked glycosylation"/>
    <property type="evidence" value="ECO:0007669"/>
    <property type="project" value="TreeGrafter"/>
</dbReference>
<dbReference type="PANTHER" id="PTHR31834:SF8">
    <property type="entry name" value="TRANSFERASE, PUTATIVE (AFU_ORTHOLOGUE AFUA_6G14040)-RELATED"/>
    <property type="match status" value="1"/>
</dbReference>
<comment type="caution">
    <text evidence="4">The sequence shown here is derived from an EMBL/GenBank/DDBJ whole genome shotgun (WGS) entry which is preliminary data.</text>
</comment>